<dbReference type="EMBL" id="CP042433">
    <property type="protein sequence ID" value="QEC55042.1"/>
    <property type="molecule type" value="Genomic_DNA"/>
</dbReference>
<organism evidence="1 2">
    <name type="scientific">Flavisolibacter ginsenosidimutans</name>
    <dbReference type="NCBI Taxonomy" id="661481"/>
    <lineage>
        <taxon>Bacteria</taxon>
        <taxon>Pseudomonadati</taxon>
        <taxon>Bacteroidota</taxon>
        <taxon>Chitinophagia</taxon>
        <taxon>Chitinophagales</taxon>
        <taxon>Chitinophagaceae</taxon>
        <taxon>Flavisolibacter</taxon>
    </lineage>
</organism>
<gene>
    <name evidence="1" type="ORF">FSB75_03690</name>
</gene>
<evidence type="ECO:0000313" key="2">
    <source>
        <dbReference type="Proteomes" id="UP000321204"/>
    </source>
</evidence>
<dbReference type="KEGG" id="fgg:FSB75_03690"/>
<keyword evidence="2" id="KW-1185">Reference proteome</keyword>
<protein>
    <submittedName>
        <fullName evidence="1">Uncharacterized protein</fullName>
    </submittedName>
</protein>
<dbReference type="AlphaFoldDB" id="A0A5B8UF29"/>
<sequence>MRKFLTILALCCLLFLVGGYHLLYQFRLAEIKSAVKKELINTRRTELTELVFTTSGLASLDWESKTEFRYQNTMFDVVEIEKKDGKTVCWCLADAKETALVDQYLKTQNSSSEKSPSQSLFKLLKAPFLPVTVLKSEIFLQEKLTSFSLYAFSLLATPTQVLTPPPRVC</sequence>
<reference evidence="1 2" key="1">
    <citation type="journal article" date="2015" name="Int. J. Syst. Evol. Microbiol.">
        <title>Flavisolibacter ginsenosidimutans sp. nov., with ginsenoside-converting activity isolated from soil used for cultivating ginseng.</title>
        <authorList>
            <person name="Zhao Y."/>
            <person name="Liu Q."/>
            <person name="Kang M.S."/>
            <person name="Jin F."/>
            <person name="Yu H."/>
            <person name="Im W.T."/>
        </authorList>
    </citation>
    <scope>NUCLEOTIDE SEQUENCE [LARGE SCALE GENOMIC DNA]</scope>
    <source>
        <strain evidence="1 2">Gsoil 636</strain>
    </source>
</reference>
<dbReference type="RefSeq" id="WP_146782943.1">
    <property type="nucleotide sequence ID" value="NZ_BAABIO010000006.1"/>
</dbReference>
<accession>A0A5B8UF29</accession>
<evidence type="ECO:0000313" key="1">
    <source>
        <dbReference type="EMBL" id="QEC55042.1"/>
    </source>
</evidence>
<dbReference type="Proteomes" id="UP000321204">
    <property type="component" value="Chromosome"/>
</dbReference>
<proteinExistence type="predicted"/>
<dbReference type="OrthoDB" id="680635at2"/>
<name>A0A5B8UF29_9BACT</name>